<dbReference type="KEGG" id="ptw:TUM18999_55780"/>
<reference evidence="1 2" key="1">
    <citation type="submission" date="2020-05" db="EMBL/GenBank/DDBJ databases">
        <title>Characterization of novel class B3 metallo-beta-lactamase from novel Pseudomonas species.</title>
        <authorList>
            <person name="Yamada K."/>
            <person name="Aoki K."/>
            <person name="Ishii Y."/>
        </authorList>
    </citation>
    <scope>NUCLEOTIDE SEQUENCE [LARGE SCALE GENOMIC DNA]</scope>
    <source>
        <strain evidence="1 2">TUM18999</strain>
    </source>
</reference>
<evidence type="ECO:0000313" key="2">
    <source>
        <dbReference type="Proteomes" id="UP000509383"/>
    </source>
</evidence>
<dbReference type="InterPro" id="IPR027961">
    <property type="entry name" value="DUF4442"/>
</dbReference>
<protein>
    <recommendedName>
        <fullName evidence="3">Thioesterase</fullName>
    </recommendedName>
</protein>
<accession>A0A6J4EC82</accession>
<evidence type="ECO:0008006" key="3">
    <source>
        <dbReference type="Google" id="ProtNLM"/>
    </source>
</evidence>
<dbReference type="CDD" id="cd03443">
    <property type="entry name" value="PaaI_thioesterase"/>
    <property type="match status" value="1"/>
</dbReference>
<dbReference type="EMBL" id="AP023189">
    <property type="protein sequence ID" value="BCG27387.1"/>
    <property type="molecule type" value="Genomic_DNA"/>
</dbReference>
<evidence type="ECO:0000313" key="1">
    <source>
        <dbReference type="EMBL" id="BCG27387.1"/>
    </source>
</evidence>
<dbReference type="AlphaFoldDB" id="A0A6J4EC82"/>
<dbReference type="Proteomes" id="UP000509383">
    <property type="component" value="Chromosome"/>
</dbReference>
<dbReference type="Gene3D" id="3.10.129.10">
    <property type="entry name" value="Hotdog Thioesterase"/>
    <property type="match status" value="1"/>
</dbReference>
<gene>
    <name evidence="1" type="ORF">TUM18999_55780</name>
</gene>
<sequence>MDLPEIVMQFSEEMARHFTEDKIAFVRRMGLKAVTLEPGHVKLLVPLAGNENHIGTMYAGALFTLAEIPGGALFITSFDTRRFYPIIKDMSLRFRRPAKGDISVEARIGAEEIERIQAEASANGKADYLLELDLVDATGEVVAQSRGLYQLRAH</sequence>
<dbReference type="Pfam" id="PF14539">
    <property type="entry name" value="DUF4442"/>
    <property type="match status" value="1"/>
</dbReference>
<organism evidence="1 2">
    <name type="scientific">Pseudomonas tohonis</name>
    <dbReference type="NCBI Taxonomy" id="2725477"/>
    <lineage>
        <taxon>Bacteria</taxon>
        <taxon>Pseudomonadati</taxon>
        <taxon>Pseudomonadota</taxon>
        <taxon>Gammaproteobacteria</taxon>
        <taxon>Pseudomonadales</taxon>
        <taxon>Pseudomonadaceae</taxon>
        <taxon>Pseudomonas</taxon>
    </lineage>
</organism>
<dbReference type="SUPFAM" id="SSF54637">
    <property type="entry name" value="Thioesterase/thiol ester dehydrase-isomerase"/>
    <property type="match status" value="1"/>
</dbReference>
<dbReference type="InterPro" id="IPR029069">
    <property type="entry name" value="HotDog_dom_sf"/>
</dbReference>
<proteinExistence type="predicted"/>
<name>A0A6J4EC82_9PSED</name>